<feature type="region of interest" description="Disordered" evidence="1">
    <location>
        <begin position="12"/>
        <end position="40"/>
    </location>
</feature>
<accession>A0ABW6YY94</accession>
<proteinExistence type="predicted"/>
<evidence type="ECO:0000313" key="2">
    <source>
        <dbReference type="EMBL" id="MFF9883842.1"/>
    </source>
</evidence>
<evidence type="ECO:0000313" key="3">
    <source>
        <dbReference type="Proteomes" id="UP001603418"/>
    </source>
</evidence>
<organism evidence="2 3">
    <name type="scientific">Streptomyces eurythermus</name>
    <dbReference type="NCBI Taxonomy" id="42237"/>
    <lineage>
        <taxon>Bacteria</taxon>
        <taxon>Bacillati</taxon>
        <taxon>Actinomycetota</taxon>
        <taxon>Actinomycetes</taxon>
        <taxon>Kitasatosporales</taxon>
        <taxon>Streptomycetaceae</taxon>
        <taxon>Streptomyces</taxon>
    </lineage>
</organism>
<keyword evidence="3" id="KW-1185">Reference proteome</keyword>
<comment type="caution">
    <text evidence="2">The sequence shown here is derived from an EMBL/GenBank/DDBJ whole genome shotgun (WGS) entry which is preliminary data.</text>
</comment>
<sequence>GEEVVPVLREEFAKNRPADVPDAPTHQSLTATARTKEAVA</sequence>
<dbReference type="EMBL" id="JBICBM010000009">
    <property type="protein sequence ID" value="MFF9883842.1"/>
    <property type="molecule type" value="Genomic_DNA"/>
</dbReference>
<protein>
    <submittedName>
        <fullName evidence="2">5,10-methylene tetrahydromethanopterin reductase</fullName>
    </submittedName>
</protein>
<name>A0ABW6YY94_9ACTN</name>
<evidence type="ECO:0000256" key="1">
    <source>
        <dbReference type="SAM" id="MobiDB-lite"/>
    </source>
</evidence>
<feature type="non-terminal residue" evidence="2">
    <location>
        <position position="1"/>
    </location>
</feature>
<reference evidence="2 3" key="1">
    <citation type="submission" date="2024-10" db="EMBL/GenBank/DDBJ databases">
        <title>The Natural Products Discovery Center: Release of the First 8490 Sequenced Strains for Exploring Actinobacteria Biosynthetic Diversity.</title>
        <authorList>
            <person name="Kalkreuter E."/>
            <person name="Kautsar S.A."/>
            <person name="Yang D."/>
            <person name="Bader C.D."/>
            <person name="Teijaro C.N."/>
            <person name="Fluegel L."/>
            <person name="Davis C.M."/>
            <person name="Simpson J.R."/>
            <person name="Lauterbach L."/>
            <person name="Steele A.D."/>
            <person name="Gui C."/>
            <person name="Meng S."/>
            <person name="Li G."/>
            <person name="Viehrig K."/>
            <person name="Ye F."/>
            <person name="Su P."/>
            <person name="Kiefer A.F."/>
            <person name="Nichols A."/>
            <person name="Cepeda A.J."/>
            <person name="Yan W."/>
            <person name="Fan B."/>
            <person name="Jiang Y."/>
            <person name="Adhikari A."/>
            <person name="Zheng C.-J."/>
            <person name="Schuster L."/>
            <person name="Cowan T.M."/>
            <person name="Smanski M.J."/>
            <person name="Chevrette M.G."/>
            <person name="De Carvalho L.P.S."/>
            <person name="Shen B."/>
        </authorList>
    </citation>
    <scope>NUCLEOTIDE SEQUENCE [LARGE SCALE GENOMIC DNA]</scope>
    <source>
        <strain evidence="2 3">NPDC013366</strain>
    </source>
</reference>
<dbReference type="Proteomes" id="UP001603418">
    <property type="component" value="Unassembled WGS sequence"/>
</dbReference>
<gene>
    <name evidence="2" type="ORF">ACF1HC_19885</name>
</gene>